<comment type="caution">
    <text evidence="2">The sequence shown here is derived from an EMBL/GenBank/DDBJ whole genome shotgun (WGS) entry which is preliminary data.</text>
</comment>
<organism evidence="2 3">
    <name type="scientific">Chlamydomonas eustigma</name>
    <dbReference type="NCBI Taxonomy" id="1157962"/>
    <lineage>
        <taxon>Eukaryota</taxon>
        <taxon>Viridiplantae</taxon>
        <taxon>Chlorophyta</taxon>
        <taxon>core chlorophytes</taxon>
        <taxon>Chlorophyceae</taxon>
        <taxon>CS clade</taxon>
        <taxon>Chlamydomonadales</taxon>
        <taxon>Chlamydomonadaceae</taxon>
        <taxon>Chlamydomonas</taxon>
    </lineage>
</organism>
<evidence type="ECO:0000313" key="2">
    <source>
        <dbReference type="EMBL" id="GAX79667.1"/>
    </source>
</evidence>
<dbReference type="AlphaFoldDB" id="A0A250X9D3"/>
<sequence>MSKVGVELVLDLWVHEPTNIVCDASNAHNSSQSFKFVDATNLPTRVGRRRRDNAKLDRKPWLPTASSANLYAAAYRDVLQCTLPLELTWPVRNLIDTAPNLLKPPENVGHTLSCQIRDSVLPDLLAPPTPTCGQPHSCTPSGQWSSTPRRSAEQPSIQISSALGLKEEIGHEVRTADQLLTDSSTSSMSLQEQLKRSVRHMGSQLQLDLFLNPRHREHMLSVALNLLKHTVGQGWCIVSTRIMKEVLEVYDMSFEELLDRFKSSEDVPLLHLAIQARRIQILHTVLGWGDLHGYRWKWKELAPSQDGLSLSCLHVAAALDDGGYAAELILLKYDEARDAWHSVHDNYGQPPSAYANKFGKLHLQAIASECVLGKSNAGDRSLNLQSMSSESLGSSYYKFSNDLESQLSGLLSVKLRGLDNALTCPGTDMKRNEIG</sequence>
<dbReference type="Proteomes" id="UP000232323">
    <property type="component" value="Unassembled WGS sequence"/>
</dbReference>
<reference evidence="2 3" key="1">
    <citation type="submission" date="2017-08" db="EMBL/GenBank/DDBJ databases">
        <title>Acidophilic green algal genome provides insights into adaptation to an acidic environment.</title>
        <authorList>
            <person name="Hirooka S."/>
            <person name="Hirose Y."/>
            <person name="Kanesaki Y."/>
            <person name="Higuchi S."/>
            <person name="Fujiwara T."/>
            <person name="Onuma R."/>
            <person name="Era A."/>
            <person name="Ohbayashi R."/>
            <person name="Uzuka A."/>
            <person name="Nozaki H."/>
            <person name="Yoshikawa H."/>
            <person name="Miyagishima S.Y."/>
        </authorList>
    </citation>
    <scope>NUCLEOTIDE SEQUENCE [LARGE SCALE GENOMIC DNA]</scope>
    <source>
        <strain evidence="2 3">NIES-2499</strain>
    </source>
</reference>
<gene>
    <name evidence="2" type="ORF">CEUSTIGMA_g7108.t1</name>
</gene>
<evidence type="ECO:0000256" key="1">
    <source>
        <dbReference type="SAM" id="MobiDB-lite"/>
    </source>
</evidence>
<evidence type="ECO:0000313" key="3">
    <source>
        <dbReference type="Proteomes" id="UP000232323"/>
    </source>
</evidence>
<feature type="compositionally biased region" description="Polar residues" evidence="1">
    <location>
        <begin position="131"/>
        <end position="151"/>
    </location>
</feature>
<feature type="region of interest" description="Disordered" evidence="1">
    <location>
        <begin position="125"/>
        <end position="151"/>
    </location>
</feature>
<dbReference type="EMBL" id="BEGY01000044">
    <property type="protein sequence ID" value="GAX79667.1"/>
    <property type="molecule type" value="Genomic_DNA"/>
</dbReference>
<proteinExistence type="predicted"/>
<protein>
    <submittedName>
        <fullName evidence="2">Uncharacterized protein</fullName>
    </submittedName>
</protein>
<name>A0A250X9D3_9CHLO</name>
<keyword evidence="3" id="KW-1185">Reference proteome</keyword>
<accession>A0A250X9D3</accession>